<feature type="compositionally biased region" description="Low complexity" evidence="2">
    <location>
        <begin position="490"/>
        <end position="521"/>
    </location>
</feature>
<accession>A0A1D8NKK1</accession>
<dbReference type="EMBL" id="CP017557">
    <property type="protein sequence ID" value="AOW06162.1"/>
    <property type="molecule type" value="Genomic_DNA"/>
</dbReference>
<feature type="coiled-coil region" evidence="1">
    <location>
        <begin position="129"/>
        <end position="170"/>
    </location>
</feature>
<name>A0A1D8NKK1_YARLL</name>
<evidence type="ECO:0000313" key="3">
    <source>
        <dbReference type="EMBL" id="AOW06162.1"/>
    </source>
</evidence>
<dbReference type="Proteomes" id="UP000256601">
    <property type="component" value="Unassembled WGS sequence"/>
</dbReference>
<reference evidence="4 6" key="2">
    <citation type="submission" date="2018-07" db="EMBL/GenBank/DDBJ databases">
        <title>Draft Genome Assemblies for Five Robust Yarrowia lipolytica Strains Exhibiting High Lipid Production and Pentose Sugar Utilization and Sugar Alcohol Secretion from Undetoxified Lignocellulosic Biomass Hydrolysates.</title>
        <authorList>
            <consortium name="DOE Joint Genome Institute"/>
            <person name="Walker C."/>
            <person name="Ryu S."/>
            <person name="Na H."/>
            <person name="Zane M."/>
            <person name="LaButti K."/>
            <person name="Lipzen A."/>
            <person name="Haridas S."/>
            <person name="Barry K."/>
            <person name="Grigoriev I.V."/>
            <person name="Quarterman J."/>
            <person name="Slininger P."/>
            <person name="Dien B."/>
            <person name="Trinh C.T."/>
        </authorList>
    </citation>
    <scope>NUCLEOTIDE SEQUENCE [LARGE SCALE GENOMIC DNA]</scope>
    <source>
        <strain evidence="4 6">YB392</strain>
    </source>
</reference>
<reference evidence="3 5" key="1">
    <citation type="journal article" date="2016" name="PLoS ONE">
        <title>Sequence Assembly of Yarrowia lipolytica Strain W29/CLIB89 Shows Transposable Element Diversity.</title>
        <authorList>
            <person name="Magnan C."/>
            <person name="Yu J."/>
            <person name="Chang I."/>
            <person name="Jahn E."/>
            <person name="Kanomata Y."/>
            <person name="Wu J."/>
            <person name="Zeller M."/>
            <person name="Oakes M."/>
            <person name="Baldi P."/>
            <person name="Sandmeyer S."/>
        </authorList>
    </citation>
    <scope>NUCLEOTIDE SEQUENCE [LARGE SCALE GENOMIC DNA]</scope>
    <source>
        <strain evidence="3">CLIB89</strain>
        <strain evidence="5">CLIB89(W29)</strain>
    </source>
</reference>
<organism evidence="3 5">
    <name type="scientific">Yarrowia lipolytica</name>
    <name type="common">Candida lipolytica</name>
    <dbReference type="NCBI Taxonomy" id="4952"/>
    <lineage>
        <taxon>Eukaryota</taxon>
        <taxon>Fungi</taxon>
        <taxon>Dikarya</taxon>
        <taxon>Ascomycota</taxon>
        <taxon>Saccharomycotina</taxon>
        <taxon>Dipodascomycetes</taxon>
        <taxon>Dipodascales</taxon>
        <taxon>Dipodascales incertae sedis</taxon>
        <taxon>Yarrowia</taxon>
    </lineage>
</organism>
<evidence type="ECO:0000313" key="5">
    <source>
        <dbReference type="Proteomes" id="UP000182444"/>
    </source>
</evidence>
<protein>
    <submittedName>
        <fullName evidence="3">Uncharacterized protein</fullName>
    </submittedName>
</protein>
<gene>
    <name evidence="4" type="ORF">B0I71DRAFT_135916</name>
    <name evidence="3" type="ORF">YALI1_E35417g</name>
</gene>
<dbReference type="Proteomes" id="UP000182444">
    <property type="component" value="Chromosome 1E"/>
</dbReference>
<proteinExistence type="predicted"/>
<feature type="region of interest" description="Disordered" evidence="2">
    <location>
        <begin position="212"/>
        <end position="344"/>
    </location>
</feature>
<feature type="compositionally biased region" description="Low complexity" evidence="2">
    <location>
        <begin position="385"/>
        <end position="396"/>
    </location>
</feature>
<dbReference type="AlphaFoldDB" id="A0A1D8NKK1"/>
<dbReference type="GeneID" id="2911461"/>
<feature type="region of interest" description="Disordered" evidence="2">
    <location>
        <begin position="361"/>
        <end position="396"/>
    </location>
</feature>
<evidence type="ECO:0000313" key="4">
    <source>
        <dbReference type="EMBL" id="RDW23471.1"/>
    </source>
</evidence>
<dbReference type="EMBL" id="KZ859083">
    <property type="protein sequence ID" value="RDW23471.1"/>
    <property type="molecule type" value="Genomic_DNA"/>
</dbReference>
<feature type="compositionally biased region" description="Basic and acidic residues" evidence="2">
    <location>
        <begin position="212"/>
        <end position="221"/>
    </location>
</feature>
<keyword evidence="1" id="KW-0175">Coiled coil</keyword>
<evidence type="ECO:0000313" key="6">
    <source>
        <dbReference type="Proteomes" id="UP000256601"/>
    </source>
</evidence>
<evidence type="ECO:0000256" key="1">
    <source>
        <dbReference type="SAM" id="Coils"/>
    </source>
</evidence>
<feature type="region of interest" description="Disordered" evidence="2">
    <location>
        <begin position="483"/>
        <end position="521"/>
    </location>
</feature>
<dbReference type="KEGG" id="yli:2911461"/>
<feature type="compositionally biased region" description="Polar residues" evidence="2">
    <location>
        <begin position="306"/>
        <end position="339"/>
    </location>
</feature>
<evidence type="ECO:0000256" key="2">
    <source>
        <dbReference type="SAM" id="MobiDB-lite"/>
    </source>
</evidence>
<dbReference type="VEuPathDB" id="FungiDB:YALI1_E35417g"/>
<sequence length="674" mass="73724">MKTESVWREKDYKHMFMRTAALMEKLADGTVAELQLSGKRNYDAIFQRQSVIFASQMFEVALRMVQERSHELFLQPKQDDPKNLYEVVGSAPNPTFFFERSPYLKWEGLHLEHRLDPSEQCKSETKKILGDKKDSSQDKEEEIEDLADNVRNLQGQMASLKKTLASKERETSIVKQQNQAHKILLAKQEVLLAAVSSKLGLDAASDILEKADRTSATRKVDTVPSHRAARQQRAKAAVAAREGTSSKQSTPDAELELKVTKQEPKLESKVVEVNKPEPKKTEVNNPEHEKSESKRTEASKRAEAQQEVNPSTAVIDQQKVSRNVSRSNPKTQHQAQTKAETFKKTPAAALKAGTLKITQATPVKDATPAKTDPFTQSPSPAVKTPTSAPTDAGASAAAEGERVIAAATQALQDYRELWAKGAPCLTLPLDILEGAKNGDIRAIRELTAAVDELKARHEFGQEQKNISAKTSTLNEVLASRQAQNVPMTPSTKTVSASAKVTAKATPAKTTPSKPSAAPAAVPAAAPAPKRGFIMNYPGVPMPADMGSIASSLGHSALSSVSVTQPAGTAPTLAKSTAKYSMSHMSDFEMSLDSVSFANDRIPHKCVFVMGRFAKHLPVDVMVQEVYDRCGPTSKEFLLTCRADDDDWECVYDCLKGFVDRQTPIPFPAYVQDIC</sequence>
<feature type="compositionally biased region" description="Basic and acidic residues" evidence="2">
    <location>
        <begin position="255"/>
        <end position="304"/>
    </location>
</feature>
<dbReference type="VEuPathDB" id="FungiDB:YALI0_E29997g"/>